<dbReference type="OrthoDB" id="6782675at2759"/>
<protein>
    <submittedName>
        <fullName evidence="1">Uncharacterized protein</fullName>
    </submittedName>
</protein>
<dbReference type="AlphaFoldDB" id="A0A815CY60"/>
<dbReference type="Proteomes" id="UP000681722">
    <property type="component" value="Unassembled WGS sequence"/>
</dbReference>
<name>A0A815CY60_9BILA</name>
<accession>A0A815CY60</accession>
<reference evidence="1" key="1">
    <citation type="submission" date="2021-02" db="EMBL/GenBank/DDBJ databases">
        <authorList>
            <person name="Nowell W R."/>
        </authorList>
    </citation>
    <scope>NUCLEOTIDE SEQUENCE</scope>
</reference>
<dbReference type="Proteomes" id="UP000663829">
    <property type="component" value="Unassembled WGS sequence"/>
</dbReference>
<evidence type="ECO:0000313" key="2">
    <source>
        <dbReference type="EMBL" id="CAF4095306.1"/>
    </source>
</evidence>
<feature type="non-terminal residue" evidence="1">
    <location>
        <position position="94"/>
    </location>
</feature>
<evidence type="ECO:0000313" key="1">
    <source>
        <dbReference type="EMBL" id="CAF1290135.1"/>
    </source>
</evidence>
<evidence type="ECO:0000313" key="3">
    <source>
        <dbReference type="Proteomes" id="UP000663829"/>
    </source>
</evidence>
<organism evidence="1 3">
    <name type="scientific">Didymodactylos carnosus</name>
    <dbReference type="NCBI Taxonomy" id="1234261"/>
    <lineage>
        <taxon>Eukaryota</taxon>
        <taxon>Metazoa</taxon>
        <taxon>Spiralia</taxon>
        <taxon>Gnathifera</taxon>
        <taxon>Rotifera</taxon>
        <taxon>Eurotatoria</taxon>
        <taxon>Bdelloidea</taxon>
        <taxon>Philodinida</taxon>
        <taxon>Philodinidae</taxon>
        <taxon>Didymodactylos</taxon>
    </lineage>
</organism>
<keyword evidence="3" id="KW-1185">Reference proteome</keyword>
<comment type="caution">
    <text evidence="1">The sequence shown here is derived from an EMBL/GenBank/DDBJ whole genome shotgun (WGS) entry which is preliminary data.</text>
</comment>
<proteinExistence type="predicted"/>
<dbReference type="EMBL" id="CAJNOQ010012014">
    <property type="protein sequence ID" value="CAF1290135.1"/>
    <property type="molecule type" value="Genomic_DNA"/>
</dbReference>
<gene>
    <name evidence="1" type="ORF">GPM918_LOCUS27993</name>
    <name evidence="2" type="ORF">SRO942_LOCUS28427</name>
</gene>
<sequence>MSKVQLSQQHLQVLSKGLKFVPTPKAVHAATNIVKCEKALYSTSLALKTAAISEMTTFIQQWTKSKKLDSYKEMKLLNEIKSVEDIVIVQADKG</sequence>
<dbReference type="EMBL" id="CAJOBC010032264">
    <property type="protein sequence ID" value="CAF4095306.1"/>
    <property type="molecule type" value="Genomic_DNA"/>
</dbReference>